<proteinExistence type="predicted"/>
<evidence type="ECO:0000313" key="1">
    <source>
        <dbReference type="EMBL" id="KAH3736077.1"/>
    </source>
</evidence>
<dbReference type="Proteomes" id="UP000828390">
    <property type="component" value="Unassembled WGS sequence"/>
</dbReference>
<reference evidence="1" key="1">
    <citation type="journal article" date="2019" name="bioRxiv">
        <title>The Genome of the Zebra Mussel, Dreissena polymorpha: A Resource for Invasive Species Research.</title>
        <authorList>
            <person name="McCartney M.A."/>
            <person name="Auch B."/>
            <person name="Kono T."/>
            <person name="Mallez S."/>
            <person name="Zhang Y."/>
            <person name="Obille A."/>
            <person name="Becker A."/>
            <person name="Abrahante J.E."/>
            <person name="Garbe J."/>
            <person name="Badalamenti J.P."/>
            <person name="Herman A."/>
            <person name="Mangelson H."/>
            <person name="Liachko I."/>
            <person name="Sullivan S."/>
            <person name="Sone E.D."/>
            <person name="Koren S."/>
            <person name="Silverstein K.A.T."/>
            <person name="Beckman K.B."/>
            <person name="Gohl D.M."/>
        </authorList>
    </citation>
    <scope>NUCLEOTIDE SEQUENCE</scope>
    <source>
        <strain evidence="1">Duluth1</strain>
        <tissue evidence="1">Whole animal</tissue>
    </source>
</reference>
<dbReference type="AlphaFoldDB" id="A0A9D4D0V6"/>
<gene>
    <name evidence="1" type="ORF">DPMN_042637</name>
</gene>
<name>A0A9D4D0V6_DREPO</name>
<organism evidence="1 2">
    <name type="scientific">Dreissena polymorpha</name>
    <name type="common">Zebra mussel</name>
    <name type="synonym">Mytilus polymorpha</name>
    <dbReference type="NCBI Taxonomy" id="45954"/>
    <lineage>
        <taxon>Eukaryota</taxon>
        <taxon>Metazoa</taxon>
        <taxon>Spiralia</taxon>
        <taxon>Lophotrochozoa</taxon>
        <taxon>Mollusca</taxon>
        <taxon>Bivalvia</taxon>
        <taxon>Autobranchia</taxon>
        <taxon>Heteroconchia</taxon>
        <taxon>Euheterodonta</taxon>
        <taxon>Imparidentia</taxon>
        <taxon>Neoheterodontei</taxon>
        <taxon>Myida</taxon>
        <taxon>Dreissenoidea</taxon>
        <taxon>Dreissenidae</taxon>
        <taxon>Dreissena</taxon>
    </lineage>
</organism>
<evidence type="ECO:0000313" key="2">
    <source>
        <dbReference type="Proteomes" id="UP000828390"/>
    </source>
</evidence>
<accession>A0A9D4D0V6</accession>
<dbReference type="EMBL" id="JAIWYP010000011">
    <property type="protein sequence ID" value="KAH3736077.1"/>
    <property type="molecule type" value="Genomic_DNA"/>
</dbReference>
<keyword evidence="2" id="KW-1185">Reference proteome</keyword>
<reference evidence="1" key="2">
    <citation type="submission" date="2020-11" db="EMBL/GenBank/DDBJ databases">
        <authorList>
            <person name="McCartney M.A."/>
            <person name="Auch B."/>
            <person name="Kono T."/>
            <person name="Mallez S."/>
            <person name="Becker A."/>
            <person name="Gohl D.M."/>
            <person name="Silverstein K.A.T."/>
            <person name="Koren S."/>
            <person name="Bechman K.B."/>
            <person name="Herman A."/>
            <person name="Abrahante J.E."/>
            <person name="Garbe J."/>
        </authorList>
    </citation>
    <scope>NUCLEOTIDE SEQUENCE</scope>
    <source>
        <strain evidence="1">Duluth1</strain>
        <tissue evidence="1">Whole animal</tissue>
    </source>
</reference>
<sequence length="145" mass="16151">MSGKQKGIQARIQAIVAKAVYTHCKVHWLNLAIIHASDSMHAKNMMATVLTKAFAFDYSAKRLLRFYENLETDAVGAEEMGRRTRLAMSSRFALHASIDSNSGEVFLNNETGEDIPPKHHGNGAHVRSGPVEYTLRVRDRSGRGR</sequence>
<protein>
    <submittedName>
        <fullName evidence="1">Uncharacterized protein</fullName>
    </submittedName>
</protein>
<comment type="caution">
    <text evidence="1">The sequence shown here is derived from an EMBL/GenBank/DDBJ whole genome shotgun (WGS) entry which is preliminary data.</text>
</comment>